<dbReference type="GO" id="GO:0008235">
    <property type="term" value="F:metalloexopeptidase activity"/>
    <property type="evidence" value="ECO:0007669"/>
    <property type="project" value="InterPro"/>
</dbReference>
<feature type="domain" description="Peptidase M28" evidence="9">
    <location>
        <begin position="109"/>
        <end position="324"/>
    </location>
</feature>
<proteinExistence type="inferred from homology"/>
<dbReference type="InterPro" id="IPR045175">
    <property type="entry name" value="M28_fam"/>
</dbReference>
<keyword evidence="6" id="KW-0862">Zinc</keyword>
<keyword evidence="11" id="KW-1185">Reference proteome</keyword>
<dbReference type="CDD" id="cd03876">
    <property type="entry name" value="M28_SGAP_like"/>
    <property type="match status" value="1"/>
</dbReference>
<evidence type="ECO:0000256" key="6">
    <source>
        <dbReference type="ARBA" id="ARBA00022833"/>
    </source>
</evidence>
<dbReference type="RefSeq" id="WP_108345605.1">
    <property type="nucleotide sequence ID" value="NZ_PYXZ01000008.1"/>
</dbReference>
<evidence type="ECO:0000256" key="4">
    <source>
        <dbReference type="ARBA" id="ARBA00022729"/>
    </source>
</evidence>
<dbReference type="PANTHER" id="PTHR12147">
    <property type="entry name" value="METALLOPEPTIDASE M28 FAMILY MEMBER"/>
    <property type="match status" value="1"/>
</dbReference>
<evidence type="ECO:0000313" key="10">
    <source>
        <dbReference type="EMBL" id="PUA79742.1"/>
    </source>
</evidence>
<dbReference type="Gene3D" id="2.60.120.260">
    <property type="entry name" value="Galactose-binding domain-like"/>
    <property type="match status" value="1"/>
</dbReference>
<dbReference type="Pfam" id="PF04389">
    <property type="entry name" value="Peptidase_M28"/>
    <property type="match status" value="1"/>
</dbReference>
<reference evidence="10 11" key="1">
    <citation type="submission" date="2018-03" db="EMBL/GenBank/DDBJ databases">
        <authorList>
            <person name="Keele B.F."/>
        </authorList>
    </citation>
    <scope>NUCLEOTIDE SEQUENCE [LARGE SCALE GENOMIC DNA]</scope>
    <source>
        <strain evidence="10 11">IB-3</strain>
    </source>
</reference>
<keyword evidence="5 10" id="KW-0378">Hydrolase</keyword>
<sequence length="520" mass="54503">MPVSQRAAVVALSLVLGAGATTSVALAPDGLASDGLAPVPTAAAPDVSVADTVAHMQDLQDIATANGGNRAAGSPGYAASVAYVKQTLEAAGYVVTLQDVTISGVVSQNVVADLPGGDAEHVVMAGGHLDSVTNGPGINDNGSGSAALMELAVALAESPQRPANHVRFAWWTGEELGLRGSTAYVNSLSPSEVGRIDSYLNFDMVASPNYGVFVYDDNPIGDPIRDSVTDYFESQDTHWEYIDVQGRSDHQSFIRKGIATSGLFAGANGSVAAPNDQIKTAAQAQQWGGTAGQPFDACYHQSCDTIGNIDTEGLGIHLDAMAHMVWEQAEAGETPTPTPTSTPTSTPTTTPTGTPTSSPTTPSPTTPVPTPTGTPTPTAVGNLLRNPGFERGSRAWRSGKPVVVRGGAHRGRRHAMLDTRAGHRRMSQRITVPRSRQVEVSFWARVDGRRGARLRVFVVGADGPHVVKTLRSGPSGVRWRQHSVDLGDDLTVGNARLWFAVVGRVADASFHVDDVEVEAR</sequence>
<evidence type="ECO:0000259" key="9">
    <source>
        <dbReference type="Pfam" id="PF04389"/>
    </source>
</evidence>
<evidence type="ECO:0000256" key="7">
    <source>
        <dbReference type="SAM" id="MobiDB-lite"/>
    </source>
</evidence>
<keyword evidence="2" id="KW-0645">Protease</keyword>
<evidence type="ECO:0000313" key="11">
    <source>
        <dbReference type="Proteomes" id="UP000244867"/>
    </source>
</evidence>
<dbReference type="InterPro" id="IPR007484">
    <property type="entry name" value="Peptidase_M28"/>
</dbReference>
<evidence type="ECO:0000256" key="3">
    <source>
        <dbReference type="ARBA" id="ARBA00022723"/>
    </source>
</evidence>
<feature type="region of interest" description="Disordered" evidence="7">
    <location>
        <begin position="330"/>
        <end position="400"/>
    </location>
</feature>
<dbReference type="EMBL" id="PYXZ01000008">
    <property type="protein sequence ID" value="PUA79742.1"/>
    <property type="molecule type" value="Genomic_DNA"/>
</dbReference>
<dbReference type="SUPFAM" id="SSF53187">
    <property type="entry name" value="Zn-dependent exopeptidases"/>
    <property type="match status" value="1"/>
</dbReference>
<dbReference type="PANTHER" id="PTHR12147:SF26">
    <property type="entry name" value="PEPTIDASE M28 DOMAIN-CONTAINING PROTEIN"/>
    <property type="match status" value="1"/>
</dbReference>
<evidence type="ECO:0000256" key="5">
    <source>
        <dbReference type="ARBA" id="ARBA00022801"/>
    </source>
</evidence>
<feature type="chain" id="PRO_5015356589" evidence="8">
    <location>
        <begin position="28"/>
        <end position="520"/>
    </location>
</feature>
<comment type="caution">
    <text evidence="10">The sequence shown here is derived from an EMBL/GenBank/DDBJ whole genome shotgun (WGS) entry which is preliminary data.</text>
</comment>
<gene>
    <name evidence="10" type="ORF">C7S10_16780</name>
</gene>
<protein>
    <submittedName>
        <fullName evidence="10">Hydrolase</fullName>
    </submittedName>
</protein>
<keyword evidence="4 8" id="KW-0732">Signal</keyword>
<evidence type="ECO:0000256" key="1">
    <source>
        <dbReference type="ARBA" id="ARBA00005957"/>
    </source>
</evidence>
<feature type="compositionally biased region" description="Low complexity" evidence="7">
    <location>
        <begin position="339"/>
        <end position="360"/>
    </location>
</feature>
<evidence type="ECO:0000256" key="8">
    <source>
        <dbReference type="SAM" id="SignalP"/>
    </source>
</evidence>
<keyword evidence="3" id="KW-0479">Metal-binding</keyword>
<dbReference type="Gene3D" id="3.40.630.10">
    <property type="entry name" value="Zn peptidases"/>
    <property type="match status" value="1"/>
</dbReference>
<dbReference type="GO" id="GO:0006508">
    <property type="term" value="P:proteolysis"/>
    <property type="evidence" value="ECO:0007669"/>
    <property type="project" value="UniProtKB-KW"/>
</dbReference>
<dbReference type="FunFam" id="3.40.630.10:FF:000066">
    <property type="entry name" value="M28 family peptidase"/>
    <property type="match status" value="1"/>
</dbReference>
<dbReference type="Proteomes" id="UP000244867">
    <property type="component" value="Unassembled WGS sequence"/>
</dbReference>
<dbReference type="OrthoDB" id="345880at2"/>
<feature type="signal peptide" evidence="8">
    <location>
        <begin position="1"/>
        <end position="27"/>
    </location>
</feature>
<accession>A0A2R7YTN0</accession>
<comment type="similarity">
    <text evidence="1">Belongs to the peptidase M28 family. M28A subfamily.</text>
</comment>
<dbReference type="AlphaFoldDB" id="A0A2R7YTN0"/>
<evidence type="ECO:0000256" key="2">
    <source>
        <dbReference type="ARBA" id="ARBA00022670"/>
    </source>
</evidence>
<dbReference type="InterPro" id="IPR041756">
    <property type="entry name" value="M28_SGAP-like"/>
</dbReference>
<feature type="compositionally biased region" description="Pro residues" evidence="7">
    <location>
        <begin position="361"/>
        <end position="374"/>
    </location>
</feature>
<dbReference type="GO" id="GO:0046872">
    <property type="term" value="F:metal ion binding"/>
    <property type="evidence" value="ECO:0007669"/>
    <property type="project" value="UniProtKB-KW"/>
</dbReference>
<organism evidence="10 11">
    <name type="scientific">Nocardioides currus</name>
    <dbReference type="NCBI Taxonomy" id="2133958"/>
    <lineage>
        <taxon>Bacteria</taxon>
        <taxon>Bacillati</taxon>
        <taxon>Actinomycetota</taxon>
        <taxon>Actinomycetes</taxon>
        <taxon>Propionibacteriales</taxon>
        <taxon>Nocardioidaceae</taxon>
        <taxon>Nocardioides</taxon>
    </lineage>
</organism>
<name>A0A2R7YTN0_9ACTN</name>
<dbReference type="GO" id="GO:0004177">
    <property type="term" value="F:aminopeptidase activity"/>
    <property type="evidence" value="ECO:0007669"/>
    <property type="project" value="InterPro"/>
</dbReference>